<dbReference type="PANTHER" id="PTHR30290">
    <property type="entry name" value="PERIPLASMIC BINDING COMPONENT OF ABC TRANSPORTER"/>
    <property type="match status" value="1"/>
</dbReference>
<evidence type="ECO:0000256" key="4">
    <source>
        <dbReference type="SAM" id="MobiDB-lite"/>
    </source>
</evidence>
<comment type="similarity">
    <text evidence="1">Belongs to the bacterial solute-binding protein 5 family.</text>
</comment>
<evidence type="ECO:0000256" key="2">
    <source>
        <dbReference type="ARBA" id="ARBA00022448"/>
    </source>
</evidence>
<dbReference type="InterPro" id="IPR023765">
    <property type="entry name" value="SBP_5_CS"/>
</dbReference>
<dbReference type="InterPro" id="IPR000914">
    <property type="entry name" value="SBP_5_dom"/>
</dbReference>
<name>A0A831TEE9_9BACT</name>
<proteinExistence type="inferred from homology"/>
<dbReference type="GO" id="GO:0043190">
    <property type="term" value="C:ATP-binding cassette (ABC) transporter complex"/>
    <property type="evidence" value="ECO:0007669"/>
    <property type="project" value="InterPro"/>
</dbReference>
<dbReference type="InterPro" id="IPR030678">
    <property type="entry name" value="Peptide/Ni-bd"/>
</dbReference>
<accession>A0A831TEE9</accession>
<feature type="domain" description="Solute-binding protein family 5" evidence="5">
    <location>
        <begin position="126"/>
        <end position="485"/>
    </location>
</feature>
<sequence length="565" mass="62276">MKRLDWRVLSGPRVSRRTLMQMAMATGAFGFAQWLSACAGGEATPTAAPAAGATPQAAQPTPGGTTPATAATPAGEARRGGTLRLGYGIGQILTLDPAQVTQGIVAGELVANIFSSLVQFDQQLGLVPDLAEDWEVSQDGTEYTFHLRDGLKFHNGDPLLAQDFIYTYERTTNPDFASPHANKLNLVTSITAPDELTLVIKLSEPYAPFLATACSRGPGRALTPISKRAIDEMGDEQFGLTPVGCGPFMVVPESVEVGRGFRMVAFEDWYGGRPLLDEIVVQIIPEPSSRISALEAGDVDMLDIVPASGVEQIRANDRITMVEAPGTNWIGLTMNYTRPPWDNLDARMAVSKAINRQEFIDKALFGLAVPSIGAIAPAFGWVYVPPEEWGENPQGYNLEEAKALAEKAGLRGTSVKILSSAQDPRPEEVLRTMLQEIGLDVQIEQLQDAAYNERWEAGDYDMNINGSVVDADPDDGHWNFFHSQGPWNTYGYNNPRVDELLEGTRRTNNQDERREMWHEIQRILQQDVAYAFLYHTPDRTAFYTYVKGYVAIPEMRYLETVWLDK</sequence>
<comment type="caution">
    <text evidence="6">The sequence shown here is derived from an EMBL/GenBank/DDBJ whole genome shotgun (WGS) entry which is preliminary data.</text>
</comment>
<dbReference type="GO" id="GO:0030288">
    <property type="term" value="C:outer membrane-bounded periplasmic space"/>
    <property type="evidence" value="ECO:0007669"/>
    <property type="project" value="UniProtKB-ARBA"/>
</dbReference>
<keyword evidence="2" id="KW-0813">Transport</keyword>
<dbReference type="SUPFAM" id="SSF53850">
    <property type="entry name" value="Periplasmic binding protein-like II"/>
    <property type="match status" value="1"/>
</dbReference>
<dbReference type="PROSITE" id="PS01040">
    <property type="entry name" value="SBP_BACTERIAL_5"/>
    <property type="match status" value="1"/>
</dbReference>
<dbReference type="Gene3D" id="3.40.190.10">
    <property type="entry name" value="Periplasmic binding protein-like II"/>
    <property type="match status" value="1"/>
</dbReference>
<dbReference type="GO" id="GO:0015833">
    <property type="term" value="P:peptide transport"/>
    <property type="evidence" value="ECO:0007669"/>
    <property type="project" value="TreeGrafter"/>
</dbReference>
<dbReference type="GO" id="GO:1904680">
    <property type="term" value="F:peptide transmembrane transporter activity"/>
    <property type="evidence" value="ECO:0007669"/>
    <property type="project" value="TreeGrafter"/>
</dbReference>
<dbReference type="PIRSF" id="PIRSF002741">
    <property type="entry name" value="MppA"/>
    <property type="match status" value="1"/>
</dbReference>
<dbReference type="InterPro" id="IPR006311">
    <property type="entry name" value="TAT_signal"/>
</dbReference>
<dbReference type="Pfam" id="PF00496">
    <property type="entry name" value="SBP_bac_5"/>
    <property type="match status" value="1"/>
</dbReference>
<feature type="compositionally biased region" description="Low complexity" evidence="4">
    <location>
        <begin position="44"/>
        <end position="75"/>
    </location>
</feature>
<evidence type="ECO:0000256" key="1">
    <source>
        <dbReference type="ARBA" id="ARBA00005695"/>
    </source>
</evidence>
<evidence type="ECO:0000259" key="5">
    <source>
        <dbReference type="Pfam" id="PF00496"/>
    </source>
</evidence>
<dbReference type="AlphaFoldDB" id="A0A831TEE9"/>
<evidence type="ECO:0000313" key="6">
    <source>
        <dbReference type="EMBL" id="HEG90871.1"/>
    </source>
</evidence>
<dbReference type="Gene3D" id="3.10.105.10">
    <property type="entry name" value="Dipeptide-binding Protein, Domain 3"/>
    <property type="match status" value="1"/>
</dbReference>
<dbReference type="InterPro" id="IPR039424">
    <property type="entry name" value="SBP_5"/>
</dbReference>
<feature type="region of interest" description="Disordered" evidence="4">
    <location>
        <begin position="44"/>
        <end position="77"/>
    </location>
</feature>
<reference evidence="6" key="1">
    <citation type="journal article" date="2020" name="mSystems">
        <title>Genome- and Community-Level Interaction Insights into Carbon Utilization and Element Cycling Functions of Hydrothermarchaeota in Hydrothermal Sediment.</title>
        <authorList>
            <person name="Zhou Z."/>
            <person name="Liu Y."/>
            <person name="Xu W."/>
            <person name="Pan J."/>
            <person name="Luo Z.H."/>
            <person name="Li M."/>
        </authorList>
    </citation>
    <scope>NUCLEOTIDE SEQUENCE [LARGE SCALE GENOMIC DNA]</scope>
    <source>
        <strain evidence="6">SpSt-210</strain>
    </source>
</reference>
<keyword evidence="3" id="KW-0732">Signal</keyword>
<dbReference type="PANTHER" id="PTHR30290:SF9">
    <property type="entry name" value="OLIGOPEPTIDE-BINDING PROTEIN APPA"/>
    <property type="match status" value="1"/>
</dbReference>
<organism evidence="6">
    <name type="scientific">Thermorudis peleae</name>
    <dbReference type="NCBI Taxonomy" id="1382356"/>
    <lineage>
        <taxon>Bacteria</taxon>
        <taxon>Pseudomonadati</taxon>
        <taxon>Thermomicrobiota</taxon>
        <taxon>Thermomicrobia</taxon>
        <taxon>Thermomicrobia incertae sedis</taxon>
        <taxon>Thermorudis</taxon>
    </lineage>
</organism>
<dbReference type="CDD" id="cd00995">
    <property type="entry name" value="PBP2_NikA_DppA_OppA_like"/>
    <property type="match status" value="1"/>
</dbReference>
<dbReference type="PROSITE" id="PS51318">
    <property type="entry name" value="TAT"/>
    <property type="match status" value="1"/>
</dbReference>
<gene>
    <name evidence="6" type="ORF">ENP34_05455</name>
</gene>
<dbReference type="EMBL" id="DSIY01000132">
    <property type="protein sequence ID" value="HEG90871.1"/>
    <property type="molecule type" value="Genomic_DNA"/>
</dbReference>
<evidence type="ECO:0000256" key="3">
    <source>
        <dbReference type="ARBA" id="ARBA00022729"/>
    </source>
</evidence>
<protein>
    <submittedName>
        <fullName evidence="6">ABC transporter substrate-binding protein</fullName>
    </submittedName>
</protein>